<dbReference type="EMBL" id="PDNA01000126">
    <property type="protein sequence ID" value="PGH11889.1"/>
    <property type="molecule type" value="Genomic_DNA"/>
</dbReference>
<keyword evidence="3" id="KW-1185">Reference proteome</keyword>
<protein>
    <submittedName>
        <fullName evidence="2">Uncharacterized protein</fullName>
    </submittedName>
</protein>
<keyword evidence="1" id="KW-0732">Signal</keyword>
<dbReference type="InterPro" id="IPR038921">
    <property type="entry name" value="YOR389W-like"/>
</dbReference>
<evidence type="ECO:0000313" key="3">
    <source>
        <dbReference type="Proteomes" id="UP000224634"/>
    </source>
</evidence>
<dbReference type="Proteomes" id="UP000224634">
    <property type="component" value="Unassembled WGS sequence"/>
</dbReference>
<accession>A0A2B7XSF2</accession>
<proteinExistence type="predicted"/>
<evidence type="ECO:0000313" key="2">
    <source>
        <dbReference type="EMBL" id="PGH11889.1"/>
    </source>
</evidence>
<reference evidence="2 3" key="1">
    <citation type="submission" date="2017-10" db="EMBL/GenBank/DDBJ databases">
        <title>Comparative genomics in systemic dimorphic fungi from Ajellomycetaceae.</title>
        <authorList>
            <person name="Munoz J.F."/>
            <person name="Mcewen J.G."/>
            <person name="Clay O.K."/>
            <person name="Cuomo C.A."/>
        </authorList>
    </citation>
    <scope>NUCLEOTIDE SEQUENCE [LARGE SCALE GENOMIC DNA]</scope>
    <source>
        <strain evidence="2 3">UAMH7299</strain>
    </source>
</reference>
<name>A0A2B7XSF2_POLH7</name>
<organism evidence="2 3">
    <name type="scientific">Polytolypa hystricis (strain UAMH7299)</name>
    <dbReference type="NCBI Taxonomy" id="1447883"/>
    <lineage>
        <taxon>Eukaryota</taxon>
        <taxon>Fungi</taxon>
        <taxon>Dikarya</taxon>
        <taxon>Ascomycota</taxon>
        <taxon>Pezizomycotina</taxon>
        <taxon>Eurotiomycetes</taxon>
        <taxon>Eurotiomycetidae</taxon>
        <taxon>Onygenales</taxon>
        <taxon>Onygenales incertae sedis</taxon>
        <taxon>Polytolypa</taxon>
    </lineage>
</organism>
<dbReference type="STRING" id="1447883.A0A2B7XSF2"/>
<feature type="chain" id="PRO_5013106684" evidence="1">
    <location>
        <begin position="19"/>
        <end position="489"/>
    </location>
</feature>
<dbReference type="OrthoDB" id="4207495at2759"/>
<dbReference type="AlphaFoldDB" id="A0A2B7XSF2"/>
<sequence length="489" mass="54951">MDIRWLLIITFLTSLSAARDLQALVIDAAESRNAIHIFNAIYCSMRQWGSSINHNGMSLFIATIPAGTELFHGTVSPGPVVGMDWLAFEPEHAAIFARMGFRMPIPGASMYREQPPEQVFLGSEVRTGDDGGTTKFGWFHTYVARRDLRLLYIDGMSAGKCDLGTLDSQDYLILNRTLSDPDKTVDGKRGLDLCNLVKKEWHGRIDGFVRMELGFELLFCDFQSGLGLIHATKVARRNDSFNISFPIPGSDAGDLFNLVKAATSRYNGIGGNRVTLDYEAFFTAYTYSLDLFKAGRFPRLENTSSDILSSMRRDVYDLVMAENRPAQTYNWQCVADMIVSRYATHLKILVSGRFTTLELLAEQIERILLPFMDYDDRNTAREIDRCTTYAFPAEYSECTASRAIQRVSRAICSTLTSAAKAGDHAAAVQMIRDLIEYLDWPTWKECRGCGDDEVCLTPMWPMGTAEDYEHPRCLNATQLDNRGGYWGSI</sequence>
<gene>
    <name evidence="2" type="ORF">AJ80_06955</name>
</gene>
<comment type="caution">
    <text evidence="2">The sequence shown here is derived from an EMBL/GenBank/DDBJ whole genome shotgun (WGS) entry which is preliminary data.</text>
</comment>
<dbReference type="PANTHER" id="PTHR35204">
    <property type="entry name" value="YALI0A21131P"/>
    <property type="match status" value="1"/>
</dbReference>
<dbReference type="PANTHER" id="PTHR35204:SF1">
    <property type="entry name" value="ENTEROTOXIN"/>
    <property type="match status" value="1"/>
</dbReference>
<feature type="signal peptide" evidence="1">
    <location>
        <begin position="1"/>
        <end position="18"/>
    </location>
</feature>
<evidence type="ECO:0000256" key="1">
    <source>
        <dbReference type="SAM" id="SignalP"/>
    </source>
</evidence>